<evidence type="ECO:0000256" key="5">
    <source>
        <dbReference type="ARBA" id="ARBA00023242"/>
    </source>
</evidence>
<evidence type="ECO:0000256" key="4">
    <source>
        <dbReference type="ARBA" id="ARBA00023163"/>
    </source>
</evidence>
<dbReference type="GO" id="GO:0003700">
    <property type="term" value="F:DNA-binding transcription factor activity"/>
    <property type="evidence" value="ECO:0007669"/>
    <property type="project" value="InterPro"/>
</dbReference>
<dbReference type="GO" id="GO:0043565">
    <property type="term" value="F:sequence-specific DNA binding"/>
    <property type="evidence" value="ECO:0007669"/>
    <property type="project" value="InterPro"/>
</dbReference>
<dbReference type="PANTHER" id="PTHR31429">
    <property type="entry name" value="WRKY TRANSCRIPTION FACTOR 36-RELATED"/>
    <property type="match status" value="1"/>
</dbReference>
<dbReference type="SUPFAM" id="SSF118290">
    <property type="entry name" value="WRKY DNA-binding domain"/>
    <property type="match status" value="1"/>
</dbReference>
<accession>A0AAD5GHG4</accession>
<dbReference type="Pfam" id="PF03106">
    <property type="entry name" value="WRKY"/>
    <property type="match status" value="1"/>
</dbReference>
<dbReference type="Gene3D" id="2.20.25.80">
    <property type="entry name" value="WRKY domain"/>
    <property type="match status" value="1"/>
</dbReference>
<organism evidence="8 9">
    <name type="scientific">Ambrosia artemisiifolia</name>
    <name type="common">Common ragweed</name>
    <dbReference type="NCBI Taxonomy" id="4212"/>
    <lineage>
        <taxon>Eukaryota</taxon>
        <taxon>Viridiplantae</taxon>
        <taxon>Streptophyta</taxon>
        <taxon>Embryophyta</taxon>
        <taxon>Tracheophyta</taxon>
        <taxon>Spermatophyta</taxon>
        <taxon>Magnoliopsida</taxon>
        <taxon>eudicotyledons</taxon>
        <taxon>Gunneridae</taxon>
        <taxon>Pentapetalae</taxon>
        <taxon>asterids</taxon>
        <taxon>campanulids</taxon>
        <taxon>Asterales</taxon>
        <taxon>Asteraceae</taxon>
        <taxon>Asteroideae</taxon>
        <taxon>Heliantheae alliance</taxon>
        <taxon>Heliantheae</taxon>
        <taxon>Ambrosia</taxon>
    </lineage>
</organism>
<dbReference type="EMBL" id="JAMZMK010007893">
    <property type="protein sequence ID" value="KAI7742795.1"/>
    <property type="molecule type" value="Genomic_DNA"/>
</dbReference>
<protein>
    <recommendedName>
        <fullName evidence="7">WRKY domain-containing protein</fullName>
    </recommendedName>
</protein>
<keyword evidence="3" id="KW-0238">DNA-binding</keyword>
<keyword evidence="5" id="KW-0539">Nucleus</keyword>
<feature type="compositionally biased region" description="Polar residues" evidence="6">
    <location>
        <begin position="1"/>
        <end position="20"/>
    </location>
</feature>
<dbReference type="SMART" id="SM00774">
    <property type="entry name" value="WRKY"/>
    <property type="match status" value="1"/>
</dbReference>
<dbReference type="PROSITE" id="PS50811">
    <property type="entry name" value="WRKY"/>
    <property type="match status" value="1"/>
</dbReference>
<evidence type="ECO:0000256" key="2">
    <source>
        <dbReference type="ARBA" id="ARBA00023015"/>
    </source>
</evidence>
<gene>
    <name evidence="8" type="ORF">M8C21_005914</name>
</gene>
<name>A0AAD5GHG4_AMBAR</name>
<sequence length="286" mass="31893">MANPSTSLSFDSNHITTTVSDYRHGPPEHSMAVSGHNRSSCSHSPPPTTTHFDQPKTSYDDKPIKEVDFFVNKERDLSKSLEAYAPTTDFDLNINTSLHLLTGNTTMDQSEQQQTKHQLAVVKADIVRMNGENQRLKDALNRVMIDYNMLKTHIATMIHQKQKEKCPQNQLNGNGSTIAAPKAAEMDDQLSPGRSRNEDSGTEIKKDSGNKGGAIRRARVSVRARSEASVIADGCQWRKYGQKLAKGNPCPRAYYRCTMAVGCPVKKQVSCSKLQQCMLSFIRENY</sequence>
<evidence type="ECO:0000256" key="1">
    <source>
        <dbReference type="ARBA" id="ARBA00004123"/>
    </source>
</evidence>
<comment type="caution">
    <text evidence="8">The sequence shown here is derived from an EMBL/GenBank/DDBJ whole genome shotgun (WGS) entry which is preliminary data.</text>
</comment>
<comment type="subcellular location">
    <subcellularLocation>
        <location evidence="1">Nucleus</location>
    </subcellularLocation>
</comment>
<dbReference type="InterPro" id="IPR036576">
    <property type="entry name" value="WRKY_dom_sf"/>
</dbReference>
<evidence type="ECO:0000313" key="8">
    <source>
        <dbReference type="EMBL" id="KAI7742795.1"/>
    </source>
</evidence>
<dbReference type="PANTHER" id="PTHR31429:SF50">
    <property type="entry name" value="WRKY DOMAIN-CONTAINING PROTEIN"/>
    <property type="match status" value="1"/>
</dbReference>
<evidence type="ECO:0000256" key="6">
    <source>
        <dbReference type="SAM" id="MobiDB-lite"/>
    </source>
</evidence>
<proteinExistence type="predicted"/>
<keyword evidence="2" id="KW-0805">Transcription regulation</keyword>
<evidence type="ECO:0000259" key="7">
    <source>
        <dbReference type="PROSITE" id="PS50811"/>
    </source>
</evidence>
<keyword evidence="4" id="KW-0804">Transcription</keyword>
<evidence type="ECO:0000256" key="3">
    <source>
        <dbReference type="ARBA" id="ARBA00023125"/>
    </source>
</evidence>
<feature type="region of interest" description="Disordered" evidence="6">
    <location>
        <begin position="183"/>
        <end position="217"/>
    </location>
</feature>
<dbReference type="InterPro" id="IPR044810">
    <property type="entry name" value="WRKY_plant"/>
</dbReference>
<dbReference type="InterPro" id="IPR003657">
    <property type="entry name" value="WRKY_dom"/>
</dbReference>
<feature type="compositionally biased region" description="Basic and acidic residues" evidence="6">
    <location>
        <begin position="195"/>
        <end position="209"/>
    </location>
</feature>
<dbReference type="AlphaFoldDB" id="A0AAD5GHG4"/>
<feature type="region of interest" description="Disordered" evidence="6">
    <location>
        <begin position="1"/>
        <end position="58"/>
    </location>
</feature>
<dbReference type="Proteomes" id="UP001206925">
    <property type="component" value="Unassembled WGS sequence"/>
</dbReference>
<feature type="domain" description="WRKY" evidence="7">
    <location>
        <begin position="226"/>
        <end position="269"/>
    </location>
</feature>
<keyword evidence="9" id="KW-1185">Reference proteome</keyword>
<evidence type="ECO:0000313" key="9">
    <source>
        <dbReference type="Proteomes" id="UP001206925"/>
    </source>
</evidence>
<reference evidence="8" key="1">
    <citation type="submission" date="2022-06" db="EMBL/GenBank/DDBJ databases">
        <title>Uncovering the hologenomic basis of an extraordinary plant invasion.</title>
        <authorList>
            <person name="Bieker V.C."/>
            <person name="Martin M.D."/>
            <person name="Gilbert T."/>
            <person name="Hodgins K."/>
            <person name="Battlay P."/>
            <person name="Petersen B."/>
            <person name="Wilson J."/>
        </authorList>
    </citation>
    <scope>NUCLEOTIDE SEQUENCE</scope>
    <source>
        <strain evidence="8">AA19_3_7</strain>
        <tissue evidence="8">Leaf</tissue>
    </source>
</reference>
<dbReference type="GO" id="GO:0005634">
    <property type="term" value="C:nucleus"/>
    <property type="evidence" value="ECO:0007669"/>
    <property type="project" value="UniProtKB-SubCell"/>
</dbReference>